<dbReference type="InterPro" id="IPR013324">
    <property type="entry name" value="RNA_pol_sigma_r3/r4-like"/>
</dbReference>
<dbReference type="EnsemblBacteria" id="AAR34785">
    <property type="protein sequence ID" value="AAR34785"/>
    <property type="gene ID" value="GSU1410"/>
</dbReference>
<accession>Q74DA7</accession>
<evidence type="ECO:0000313" key="3">
    <source>
        <dbReference type="EMBL" id="AAR34785.1"/>
    </source>
</evidence>
<dbReference type="PATRIC" id="fig|243231.5.peg.1456"/>
<dbReference type="AlphaFoldDB" id="Q74DA7"/>
<dbReference type="EMBL" id="AE017180">
    <property type="protein sequence ID" value="AAR34785.1"/>
    <property type="molecule type" value="Genomic_DNA"/>
</dbReference>
<dbReference type="InterPro" id="IPR002852">
    <property type="entry name" value="UPF0251"/>
</dbReference>
<dbReference type="OrthoDB" id="280278at2"/>
<sequence length="118" mass="12970">MSPRKKKQRNCICPLREKLGHVFKPAGTPLKEMEIIILDHDELEALFLCDKLGLNQEEAGTLMGVSRGTVQRLLAEGRKKVIEALVEQKALAVTGDVPEHGVSDDNAETGERKGTEHG</sequence>
<comment type="similarity">
    <text evidence="1">Belongs to the UPF0251 family.</text>
</comment>
<organism evidence="3 4">
    <name type="scientific">Geobacter sulfurreducens (strain ATCC 51573 / DSM 12127 / PCA)</name>
    <dbReference type="NCBI Taxonomy" id="243231"/>
    <lineage>
        <taxon>Bacteria</taxon>
        <taxon>Pseudomonadati</taxon>
        <taxon>Thermodesulfobacteriota</taxon>
        <taxon>Desulfuromonadia</taxon>
        <taxon>Geobacterales</taxon>
        <taxon>Geobacteraceae</taxon>
        <taxon>Geobacter</taxon>
    </lineage>
</organism>
<dbReference type="InParanoid" id="Q74DA7"/>
<feature type="region of interest" description="Disordered" evidence="2">
    <location>
        <begin position="95"/>
        <end position="118"/>
    </location>
</feature>
<dbReference type="eggNOG" id="COG1342">
    <property type="taxonomic scope" value="Bacteria"/>
</dbReference>
<feature type="compositionally biased region" description="Basic and acidic residues" evidence="2">
    <location>
        <begin position="97"/>
        <end position="118"/>
    </location>
</feature>
<protein>
    <submittedName>
        <fullName evidence="3">Uncharacterized protein</fullName>
    </submittedName>
</protein>
<reference evidence="3 4" key="2">
    <citation type="journal article" date="2012" name="BMC Genomics">
        <title>Comparative genomic analysis of Geobacter sulfurreducens KN400, a strain with enhanced capacity for extracellular electron transfer and electricity production.</title>
        <authorList>
            <person name="Butler J.E."/>
            <person name="Young N.D."/>
            <person name="Aklujkar M."/>
            <person name="Lovley D.R."/>
        </authorList>
    </citation>
    <scope>NUCLEOTIDE SEQUENCE [LARGE SCALE GENOMIC DNA]</scope>
    <source>
        <strain evidence="4">ATCC 51573 / DSM 12127 / PCA</strain>
    </source>
</reference>
<reference evidence="3 4" key="1">
    <citation type="journal article" date="2003" name="Science">
        <title>Genome of Geobacter sulfurreducens: metal reduction in subsurface environments.</title>
        <authorList>
            <person name="Methe B.A."/>
            <person name="Nelson K.E."/>
            <person name="Eisen J.A."/>
            <person name="Paulsen I.T."/>
            <person name="Nelson W."/>
            <person name="Heidelberg J.F."/>
            <person name="Wu D."/>
            <person name="Wu M."/>
            <person name="Ward N."/>
            <person name="Beanan M.J."/>
            <person name="Dodson R.J."/>
            <person name="Madupu R."/>
            <person name="Brinkac L.M."/>
            <person name="Daugherty S.C."/>
            <person name="DeBoy R.T."/>
            <person name="Durkin A.S."/>
            <person name="Gwinn M."/>
            <person name="Kolonay J.F."/>
            <person name="Sullivan S.A."/>
            <person name="Haft D.H."/>
            <person name="Selengut J."/>
            <person name="Davidsen T.M."/>
            <person name="Zafar N."/>
            <person name="White O."/>
            <person name="Tran B."/>
            <person name="Romero C."/>
            <person name="Forberger H.A."/>
            <person name="Weidman J."/>
            <person name="Khouri H."/>
            <person name="Feldblyum T.V."/>
            <person name="Utterback T.R."/>
            <person name="Van Aken S.E."/>
            <person name="Lovley D.R."/>
            <person name="Fraser C.M."/>
        </authorList>
    </citation>
    <scope>NUCLEOTIDE SEQUENCE [LARGE SCALE GENOMIC DNA]</scope>
    <source>
        <strain evidence="4">ATCC 51573 / DSM 12127 / PCA</strain>
    </source>
</reference>
<dbReference type="PANTHER" id="PTHR37478">
    <property type="match status" value="1"/>
</dbReference>
<evidence type="ECO:0000256" key="1">
    <source>
        <dbReference type="ARBA" id="ARBA00009350"/>
    </source>
</evidence>
<dbReference type="Pfam" id="PF02001">
    <property type="entry name" value="DUF134"/>
    <property type="match status" value="1"/>
</dbReference>
<keyword evidence="4" id="KW-1185">Reference proteome</keyword>
<dbReference type="STRING" id="243231.GSU1410"/>
<gene>
    <name evidence="3" type="ordered locus">GSU1410</name>
</gene>
<dbReference type="RefSeq" id="WP_010942058.1">
    <property type="nucleotide sequence ID" value="NC_002939.5"/>
</dbReference>
<dbReference type="Gene3D" id="1.10.10.10">
    <property type="entry name" value="Winged helix-like DNA-binding domain superfamily/Winged helix DNA-binding domain"/>
    <property type="match status" value="1"/>
</dbReference>
<evidence type="ECO:0000313" key="4">
    <source>
        <dbReference type="Proteomes" id="UP000000577"/>
    </source>
</evidence>
<dbReference type="PANTHER" id="PTHR37478:SF2">
    <property type="entry name" value="UPF0251 PROTEIN TK0562"/>
    <property type="match status" value="1"/>
</dbReference>
<dbReference type="KEGG" id="gsu:GSU1410"/>
<dbReference type="Proteomes" id="UP000000577">
    <property type="component" value="Chromosome"/>
</dbReference>
<evidence type="ECO:0000256" key="2">
    <source>
        <dbReference type="SAM" id="MobiDB-lite"/>
    </source>
</evidence>
<dbReference type="HOGENOM" id="CLU_094511_2_1_7"/>
<dbReference type="SUPFAM" id="SSF88659">
    <property type="entry name" value="Sigma3 and sigma4 domains of RNA polymerase sigma factors"/>
    <property type="match status" value="1"/>
</dbReference>
<dbReference type="InterPro" id="IPR036388">
    <property type="entry name" value="WH-like_DNA-bd_sf"/>
</dbReference>
<name>Q74DA7_GEOSL</name>
<proteinExistence type="inferred from homology"/>